<feature type="binding site" description="axial binding residue" evidence="2">
    <location>
        <position position="149"/>
    </location>
    <ligand>
        <name>heme c</name>
        <dbReference type="ChEBI" id="CHEBI:61717"/>
        <label>1</label>
    </ligand>
    <ligandPart>
        <name>Fe</name>
        <dbReference type="ChEBI" id="CHEBI:18248"/>
    </ligandPart>
</feature>
<keyword evidence="2" id="KW-0349">Heme</keyword>
<feature type="binding site" description="axial binding residue" evidence="2">
    <location>
        <position position="150"/>
    </location>
    <ligand>
        <name>heme c</name>
        <dbReference type="ChEBI" id="CHEBI:61717"/>
        <label>1</label>
    </ligand>
    <ligandPart>
        <name>Fe</name>
        <dbReference type="ChEBI" id="CHEBI:18248"/>
    </ligandPart>
</feature>
<dbReference type="GO" id="GO:0009055">
    <property type="term" value="F:electron transfer activity"/>
    <property type="evidence" value="ECO:0007669"/>
    <property type="project" value="InterPro"/>
</dbReference>
<dbReference type="Pfam" id="PF14522">
    <property type="entry name" value="Cytochrome_C7"/>
    <property type="match status" value="2"/>
</dbReference>
<comment type="caution">
    <text evidence="4">The sequence shown here is derived from an EMBL/GenBank/DDBJ whole genome shotgun (WGS) entry which is preliminary data.</text>
</comment>
<protein>
    <submittedName>
        <fullName evidence="4">Putative CXXCH cytochrome family protein</fullName>
    </submittedName>
</protein>
<dbReference type="GO" id="GO:0020037">
    <property type="term" value="F:heme binding"/>
    <property type="evidence" value="ECO:0007669"/>
    <property type="project" value="InterPro"/>
</dbReference>
<feature type="binding site" description="axial binding residue" evidence="2">
    <location>
        <position position="146"/>
    </location>
    <ligand>
        <name>heme c</name>
        <dbReference type="ChEBI" id="CHEBI:61717"/>
        <label>1</label>
    </ligand>
    <ligandPart>
        <name>Fe</name>
        <dbReference type="ChEBI" id="CHEBI:18248"/>
    </ligandPart>
</feature>
<keyword evidence="1 2" id="KW-0479">Metal-binding</keyword>
<dbReference type="Proteomes" id="UP000243985">
    <property type="component" value="Unassembled WGS sequence"/>
</dbReference>
<evidence type="ECO:0000313" key="5">
    <source>
        <dbReference type="Proteomes" id="UP000243985"/>
    </source>
</evidence>
<dbReference type="InterPro" id="IPR036280">
    <property type="entry name" value="Multihaem_cyt_sf"/>
</dbReference>
<dbReference type="AlphaFoldDB" id="A0A2T5XYI7"/>
<evidence type="ECO:0000256" key="2">
    <source>
        <dbReference type="PIRSR" id="PIRSR602322-1"/>
    </source>
</evidence>
<feature type="binding site" description="axial binding residue" evidence="2">
    <location>
        <position position="135"/>
    </location>
    <ligand>
        <name>heme c</name>
        <dbReference type="ChEBI" id="CHEBI:61717"/>
        <label>1</label>
    </ligand>
    <ligandPart>
        <name>Fe</name>
        <dbReference type="ChEBI" id="CHEBI:18248"/>
    </ligandPart>
</feature>
<dbReference type="GO" id="GO:0046872">
    <property type="term" value="F:metal ion binding"/>
    <property type="evidence" value="ECO:0007669"/>
    <property type="project" value="UniProtKB-KW"/>
</dbReference>
<evidence type="ECO:0000259" key="3">
    <source>
        <dbReference type="Pfam" id="PF14522"/>
    </source>
</evidence>
<dbReference type="CDD" id="cd08168">
    <property type="entry name" value="Cytochrom_C3"/>
    <property type="match status" value="1"/>
</dbReference>
<dbReference type="InterPro" id="IPR029467">
    <property type="entry name" value="Cyt_c7-like"/>
</dbReference>
<dbReference type="SUPFAM" id="SSF48695">
    <property type="entry name" value="Multiheme cytochromes"/>
    <property type="match status" value="1"/>
</dbReference>
<dbReference type="PANTHER" id="PTHR39425:SF1">
    <property type="entry name" value="CYTOCHROME C7-LIKE DOMAIN-CONTAINING PROTEIN"/>
    <property type="match status" value="1"/>
</dbReference>
<dbReference type="EMBL" id="QBKG01000001">
    <property type="protein sequence ID" value="PTX08590.1"/>
    <property type="molecule type" value="Genomic_DNA"/>
</dbReference>
<organism evidence="4 5">
    <name type="scientific">Capnocytophaga leadbetteri</name>
    <dbReference type="NCBI Taxonomy" id="327575"/>
    <lineage>
        <taxon>Bacteria</taxon>
        <taxon>Pseudomonadati</taxon>
        <taxon>Bacteroidota</taxon>
        <taxon>Flavobacteriia</taxon>
        <taxon>Flavobacteriales</taxon>
        <taxon>Flavobacteriaceae</taxon>
        <taxon>Capnocytophaga</taxon>
    </lineage>
</organism>
<gene>
    <name evidence="4" type="ORF">C8P65_101255</name>
</gene>
<feature type="domain" description="Cytochrome c7-like" evidence="3">
    <location>
        <begin position="132"/>
        <end position="187"/>
    </location>
</feature>
<evidence type="ECO:0000313" key="4">
    <source>
        <dbReference type="EMBL" id="PTX08590.1"/>
    </source>
</evidence>
<name>A0A2T5XYI7_9FLAO</name>
<comment type="cofactor">
    <cofactor evidence="2">
        <name>heme c</name>
        <dbReference type="ChEBI" id="CHEBI:61717"/>
    </cofactor>
    <text evidence="2">Binds 4 heme c groups covalently per monomer.</text>
</comment>
<dbReference type="PANTHER" id="PTHR39425">
    <property type="entry name" value="LIPOPROTEIN CYTOCHROME C"/>
    <property type="match status" value="1"/>
</dbReference>
<keyword evidence="2" id="KW-0408">Iron</keyword>
<proteinExistence type="predicted"/>
<evidence type="ECO:0000256" key="1">
    <source>
        <dbReference type="ARBA" id="ARBA00022723"/>
    </source>
</evidence>
<feature type="binding site" description="axial binding residue" evidence="2">
    <location>
        <position position="138"/>
    </location>
    <ligand>
        <name>heme c</name>
        <dbReference type="ChEBI" id="CHEBI:61717"/>
        <label>1</label>
    </ligand>
    <ligandPart>
        <name>Fe</name>
        <dbReference type="ChEBI" id="CHEBI:18248"/>
    </ligandPart>
</feature>
<dbReference type="InterPro" id="IPR002322">
    <property type="entry name" value="Cyt_c_III"/>
</dbReference>
<dbReference type="Gene3D" id="3.90.10.10">
    <property type="entry name" value="Cytochrome C3"/>
    <property type="match status" value="2"/>
</dbReference>
<dbReference type="PRINTS" id="PR00609">
    <property type="entry name" value="CYTOCHROMEC3"/>
</dbReference>
<reference evidence="4 5" key="1">
    <citation type="submission" date="2018-04" db="EMBL/GenBank/DDBJ databases">
        <title>Genomic Encyclopedia of Archaeal and Bacterial Type Strains, Phase II (KMG-II): from individual species to whole genera.</title>
        <authorList>
            <person name="Goeker M."/>
        </authorList>
    </citation>
    <scope>NUCLEOTIDE SEQUENCE [LARGE SCALE GENOMIC DNA]</scope>
    <source>
        <strain evidence="4 5">DSM 22902</strain>
    </source>
</reference>
<accession>A0A2T5XYI7</accession>
<feature type="domain" description="Cytochrome c7-like" evidence="3">
    <location>
        <begin position="32"/>
        <end position="76"/>
    </location>
</feature>
<sequence length="188" mass="21241">MVLAFLGGCYALFAYLMQIGVNEGYEPVQPIHFSHKIHAGDNQIDCQYCHSGARSSAMAAVPSLNVCMGCHKTISEYEGEEDLAQGYTKAFYTAEIKKLYAAAGWDEQQFKYIGKPQGVQWVRIHKLPDFTYFNHSQHVKVAGLDCQQCHGEVPKMEVMRQHAPLTMGWCIECHRTQKVSTECAKCHY</sequence>